<protein>
    <submittedName>
        <fullName evidence="1">Uncharacterized protein</fullName>
    </submittedName>
</protein>
<gene>
    <name evidence="1" type="ORF">Vadar_004494</name>
</gene>
<reference evidence="1 2" key="1">
    <citation type="journal article" date="2021" name="Hortic Res">
        <title>High-quality reference genome and annotation aids understanding of berry development for evergreen blueberry (Vaccinium darrowii).</title>
        <authorList>
            <person name="Yu J."/>
            <person name="Hulse-Kemp A.M."/>
            <person name="Babiker E."/>
            <person name="Staton M."/>
        </authorList>
    </citation>
    <scope>NUCLEOTIDE SEQUENCE [LARGE SCALE GENOMIC DNA]</scope>
    <source>
        <strain evidence="2">cv. NJ 8807/NJ 8810</strain>
        <tissue evidence="1">Young leaf</tissue>
    </source>
</reference>
<evidence type="ECO:0000313" key="1">
    <source>
        <dbReference type="EMBL" id="KAH7862411.1"/>
    </source>
</evidence>
<keyword evidence="2" id="KW-1185">Reference proteome</keyword>
<accession>A0ACB7ZAE2</accession>
<proteinExistence type="predicted"/>
<evidence type="ECO:0000313" key="2">
    <source>
        <dbReference type="Proteomes" id="UP000828048"/>
    </source>
</evidence>
<sequence length="573" mass="63679">MSCLLPQFKCLPETFSFHPKTHFHPTIQLLKCKESIYFRAQCLLSTASPPTSTATATAIDVEKLLLRYLDDKPNPAAADRPWTYVGTVGPPTEVNFGASLATETILTSEEATIAAASAEAVALAKSAVRVAKEAAMMVSHKSSITAGGKAAVVTSESNTVSEIRRVGVAGDLKTAATELWGNFPLQYPIIKEDDFFSISEELKLLPPEFPDVAVRSRRQSERKTRRAKAAEETVANSVNFGSTSRKRRTYSQDTSLTDPLRYLRGITSGSRLLTAAEEHKMSEGIQDLLKLEKLREQLAEHCGGQPTFAQWADAAGVDQKILNKRLKYGTQCKNKMIKSNIRLVVSIAKNFSGAGMDIQDLVLEGCKGLVKSVEKFDASKGFKFSTYAHWWIKQAVRKSLNEQTRTIRLPSHIVESAYKVKAASKELYCDTGRKPNKEQVAEATGLSMKRIEAVLLAPKNPISLDQKTGLNQDLNPLDVISDPDEESPEDLLIKQLMLKDLEKVLDTLRWNEKIVIRMRFGLGDGRMRTLQEIGEALGVSRERIRQIEMCALRKLRSKRRAKHLQQYASTCAH</sequence>
<dbReference type="EMBL" id="CM037162">
    <property type="protein sequence ID" value="KAH7862411.1"/>
    <property type="molecule type" value="Genomic_DNA"/>
</dbReference>
<name>A0ACB7ZAE2_9ERIC</name>
<comment type="caution">
    <text evidence="1">The sequence shown here is derived from an EMBL/GenBank/DDBJ whole genome shotgun (WGS) entry which is preliminary data.</text>
</comment>
<organism evidence="1 2">
    <name type="scientific">Vaccinium darrowii</name>
    <dbReference type="NCBI Taxonomy" id="229202"/>
    <lineage>
        <taxon>Eukaryota</taxon>
        <taxon>Viridiplantae</taxon>
        <taxon>Streptophyta</taxon>
        <taxon>Embryophyta</taxon>
        <taxon>Tracheophyta</taxon>
        <taxon>Spermatophyta</taxon>
        <taxon>Magnoliopsida</taxon>
        <taxon>eudicotyledons</taxon>
        <taxon>Gunneridae</taxon>
        <taxon>Pentapetalae</taxon>
        <taxon>asterids</taxon>
        <taxon>Ericales</taxon>
        <taxon>Ericaceae</taxon>
        <taxon>Vaccinioideae</taxon>
        <taxon>Vaccinieae</taxon>
        <taxon>Vaccinium</taxon>
    </lineage>
</organism>
<dbReference type="Proteomes" id="UP000828048">
    <property type="component" value="Chromosome 12"/>
</dbReference>